<reference evidence="1 2" key="1">
    <citation type="submission" date="2015-08" db="EMBL/GenBank/DDBJ databases">
        <title>Next Generation Sequencing and Analysis of the Genome of Puccinia sorghi L Schw, the Causal Agent of Maize Common Rust.</title>
        <authorList>
            <person name="Rochi L."/>
            <person name="Burguener G."/>
            <person name="Darino M."/>
            <person name="Turjanski A."/>
            <person name="Kreff E."/>
            <person name="Dieguez M.J."/>
            <person name="Sacco F."/>
        </authorList>
    </citation>
    <scope>NUCLEOTIDE SEQUENCE [LARGE SCALE GENOMIC DNA]</scope>
    <source>
        <strain evidence="1 2">RO10H11247</strain>
    </source>
</reference>
<name>A0A0L6UPC7_9BASI</name>
<evidence type="ECO:0000313" key="2">
    <source>
        <dbReference type="Proteomes" id="UP000037035"/>
    </source>
</evidence>
<accession>A0A0L6UPC7</accession>
<gene>
    <name evidence="1" type="ORF">VP01_4458g2</name>
</gene>
<dbReference type="OrthoDB" id="10683358at2759"/>
<dbReference type="VEuPathDB" id="FungiDB:VP01_4458g2"/>
<dbReference type="AlphaFoldDB" id="A0A0L6UPC7"/>
<dbReference type="EMBL" id="LAVV01009566">
    <property type="protein sequence ID" value="KNZ50376.1"/>
    <property type="molecule type" value="Genomic_DNA"/>
</dbReference>
<proteinExistence type="predicted"/>
<evidence type="ECO:0000313" key="1">
    <source>
        <dbReference type="EMBL" id="KNZ50376.1"/>
    </source>
</evidence>
<comment type="caution">
    <text evidence="1">The sequence shown here is derived from an EMBL/GenBank/DDBJ whole genome shotgun (WGS) entry which is preliminary data.</text>
</comment>
<protein>
    <submittedName>
        <fullName evidence="1">Uncharacterized protein</fullName>
    </submittedName>
</protein>
<dbReference type="Proteomes" id="UP000037035">
    <property type="component" value="Unassembled WGS sequence"/>
</dbReference>
<keyword evidence="2" id="KW-1185">Reference proteome</keyword>
<organism evidence="1 2">
    <name type="scientific">Puccinia sorghi</name>
    <dbReference type="NCBI Taxonomy" id="27349"/>
    <lineage>
        <taxon>Eukaryota</taxon>
        <taxon>Fungi</taxon>
        <taxon>Dikarya</taxon>
        <taxon>Basidiomycota</taxon>
        <taxon>Pucciniomycotina</taxon>
        <taxon>Pucciniomycetes</taxon>
        <taxon>Pucciniales</taxon>
        <taxon>Pucciniaceae</taxon>
        <taxon>Puccinia</taxon>
    </lineage>
</organism>
<sequence length="516" mass="58095">MGLMYSKDVWRLCDGARTHAAKERYISQKPVALFILTLRCSPGRSGMPDCRQTACGFASMMQADAQSLERTDWLSSWSAYSCTLLILPLHLSLTLIRLYYSLLLYTLPHDGNINLIREIVSCLSGRCPPVSLLNPTGFASCISDISTNHFFDWKLDVKTLHSNPGCLCTHLWLSALIFPKLDIFRKYKSFKIFCMQTIEKNSTINYDWDSNHPGGLNLTQEQDMLIAAQRGCSTKKLDQMPWDTCKKTGFKTNRVWLALSLLRQRLLPCKIWMSARDGIERKIICLLDNFLNKIGNKNTRLVEGLFLCLIWDWRKGHSKTGIGTEDLCYDPVTPSGTRQGFPNWGIISSPRTFVYPPGLGGIIRNVVLGLGAEGNNDVRRREGRGRDVAREADTPRVGRMGKLVLLEIWNKNIPLDSGGTFFLLKQKCLREIPCSQNHTLCMEAGDNPPVVDTPGNSRGGYKAITKGGPSPTKSKFFKHQLSIWERRNVCLCLVSITLCTISKMSHKSLKIVELLP</sequence>